<dbReference type="InterPro" id="IPR044268">
    <property type="entry name" value="PIP_synthase_PgsA1"/>
</dbReference>
<dbReference type="PROSITE" id="PS00379">
    <property type="entry name" value="CDP_ALCOHOL_P_TRANSF"/>
    <property type="match status" value="1"/>
</dbReference>
<feature type="binding site" evidence="17">
    <location>
        <position position="87"/>
    </location>
    <ligand>
        <name>Mg(2+)</name>
        <dbReference type="ChEBI" id="CHEBI:18420"/>
        <label>1</label>
    </ligand>
</feature>
<comment type="pathway">
    <text evidence="2 17">Phospholipid metabolism; phosphatidylinositol phosphate biosynthesis.</text>
</comment>
<keyword evidence="7 17" id="KW-0808">Transferase</keyword>
<feature type="binding site" evidence="17">
    <location>
        <begin position="29"/>
        <end position="32"/>
    </location>
    <ligand>
        <name>a CDP-1,2-diacyl-sn-glycerol</name>
        <dbReference type="ChEBI" id="CHEBI:58332"/>
    </ligand>
</feature>
<evidence type="ECO:0000256" key="1">
    <source>
        <dbReference type="ARBA" id="ARBA00004651"/>
    </source>
</evidence>
<dbReference type="InterPro" id="IPR043130">
    <property type="entry name" value="CDP-OH_PTrfase_TM_dom"/>
</dbReference>
<evidence type="ECO:0000256" key="11">
    <source>
        <dbReference type="ARBA" id="ARBA00022989"/>
    </source>
</evidence>
<keyword evidence="17" id="KW-0444">Lipid biosynthesis</keyword>
<evidence type="ECO:0000256" key="12">
    <source>
        <dbReference type="ARBA" id="ARBA00023136"/>
    </source>
</evidence>
<feature type="transmembrane region" description="Helical" evidence="17">
    <location>
        <begin position="152"/>
        <end position="170"/>
    </location>
</feature>
<evidence type="ECO:0000256" key="6">
    <source>
        <dbReference type="ARBA" id="ARBA00022475"/>
    </source>
</evidence>
<keyword evidence="9 17" id="KW-0479">Metal-binding</keyword>
<reference evidence="19 20" key="1">
    <citation type="journal article" date="2019" name="Int. J. Syst. Evol. Microbiol.">
        <title>The Global Catalogue of Microorganisms (GCM) 10K type strain sequencing project: providing services to taxonomists for standard genome sequencing and annotation.</title>
        <authorList>
            <consortium name="The Broad Institute Genomics Platform"/>
            <consortium name="The Broad Institute Genome Sequencing Center for Infectious Disease"/>
            <person name="Wu L."/>
            <person name="Ma J."/>
        </authorList>
    </citation>
    <scope>NUCLEOTIDE SEQUENCE [LARGE SCALE GENOMIC DNA]</scope>
    <source>
        <strain evidence="19 20">JCM 14718</strain>
    </source>
</reference>
<keyword evidence="17" id="KW-0594">Phospholipid biosynthesis</keyword>
<feature type="binding site" evidence="17">
    <location>
        <position position="70"/>
    </location>
    <ligand>
        <name>a CDP-1,2-diacyl-sn-glycerol</name>
        <dbReference type="ChEBI" id="CHEBI:58332"/>
    </ligand>
</feature>
<feature type="transmembrane region" description="Helical" evidence="17">
    <location>
        <begin position="46"/>
        <end position="68"/>
    </location>
</feature>
<keyword evidence="11 17" id="KW-1133">Transmembrane helix</keyword>
<feature type="binding site" evidence="17">
    <location>
        <position position="66"/>
    </location>
    <ligand>
        <name>Mg(2+)</name>
        <dbReference type="ChEBI" id="CHEBI:18420"/>
        <label>1</label>
    </ligand>
</feature>
<keyword evidence="12 17" id="KW-0472">Membrane</keyword>
<evidence type="ECO:0000256" key="4">
    <source>
        <dbReference type="ARBA" id="ARBA00010441"/>
    </source>
</evidence>
<feature type="binding site" evidence="17">
    <location>
        <position position="80"/>
    </location>
    <ligand>
        <name>a CDP-1,2-diacyl-sn-glycerol</name>
        <dbReference type="ChEBI" id="CHEBI:58332"/>
    </ligand>
</feature>
<evidence type="ECO:0000256" key="9">
    <source>
        <dbReference type="ARBA" id="ARBA00022723"/>
    </source>
</evidence>
<evidence type="ECO:0000256" key="7">
    <source>
        <dbReference type="ARBA" id="ARBA00022679"/>
    </source>
</evidence>
<keyword evidence="6 17" id="KW-1003">Cell membrane</keyword>
<feature type="transmembrane region" description="Helical" evidence="17">
    <location>
        <begin position="113"/>
        <end position="131"/>
    </location>
</feature>
<comment type="function">
    <text evidence="17">Catalyzes the conjugation of the 1'-hydroxyl group of D-myo-inositol-3-phosphate (also named L-myo-inositol-1-phosphate) with a lipid tail of cytidine diphosphate diacylglycerol (CDP-DAG), forming phosphatidylinositol phosphate (PIP) and CMP. PIP is a precursor of phosphatidylinositol (PI) which is an essential lipid required for cell wall formation.</text>
</comment>
<comment type="catalytic activity">
    <reaction evidence="16 17">
        <text>a CDP-1,2-diacyl-sn-glycerol + 1D-myo-inositol 3-phosphate = a 1,2-diacyl-sn-glycero-3-phospho-(1D-myo-inositol-3-phosphate) + CMP + H(+)</text>
        <dbReference type="Rhea" id="RHEA:60504"/>
        <dbReference type="ChEBI" id="CHEBI:15378"/>
        <dbReference type="ChEBI" id="CHEBI:58088"/>
        <dbReference type="ChEBI" id="CHEBI:58332"/>
        <dbReference type="ChEBI" id="CHEBI:58401"/>
        <dbReference type="ChEBI" id="CHEBI:60377"/>
    </reaction>
</comment>
<keyword evidence="17" id="KW-0443">Lipid metabolism</keyword>
<sequence length="198" mass="20445">MLNVFARARVSAALAPVGRALARAHVSPNALTVAGLIGVLIGTIGLAARGYLLLGVIVVTISAFTDVLDGAVARASGKSSKWGAFLDSTSDRIADAAIFGSLIFYLASVHRPVAATGAIVSLGGALTVSYVKARAESLGYTCEVGIAERGERLIAIGVITLLEAFGVPYALEVGLWLMAVACVVTVGQRMYAVWLQAR</sequence>
<comment type="cofactor">
    <cofactor evidence="17">
        <name>Mg(2+)</name>
        <dbReference type="ChEBI" id="CHEBI:18420"/>
    </cofactor>
    <text evidence="17">Contains a di-nuclear catalytic Mg(2+) center.</text>
</comment>
<dbReference type="InterPro" id="IPR048254">
    <property type="entry name" value="CDP_ALCOHOL_P_TRANSF_CS"/>
</dbReference>
<evidence type="ECO:0000256" key="8">
    <source>
        <dbReference type="ARBA" id="ARBA00022692"/>
    </source>
</evidence>
<proteinExistence type="inferred from homology"/>
<comment type="caution">
    <text evidence="17">Lacks conserved residue(s) required for the propagation of feature annotation.</text>
</comment>
<evidence type="ECO:0000256" key="17">
    <source>
        <dbReference type="HAMAP-Rule" id="MF_02241"/>
    </source>
</evidence>
<protein>
    <recommendedName>
        <fullName evidence="14 17">Phosphatidylinositol phosphate synthase</fullName>
        <shortName evidence="17">PIP synthase</shortName>
        <ecNumber evidence="17">2.7.8.-</ecNumber>
    </recommendedName>
    <alternativeName>
        <fullName evidence="15 17">CDP-diacylglycerol--D-myo-inositol-3-phosphate 3-phosphatidyltransferase</fullName>
    </alternativeName>
</protein>
<evidence type="ECO:0000256" key="3">
    <source>
        <dbReference type="ARBA" id="ARBA00005189"/>
    </source>
</evidence>
<dbReference type="EMBL" id="BAAANY010000005">
    <property type="protein sequence ID" value="GAA1665155.1"/>
    <property type="molecule type" value="Genomic_DNA"/>
</dbReference>
<evidence type="ECO:0000256" key="16">
    <source>
        <dbReference type="ARBA" id="ARBA00048865"/>
    </source>
</evidence>
<evidence type="ECO:0000256" key="5">
    <source>
        <dbReference type="ARBA" id="ARBA00011738"/>
    </source>
</evidence>
<evidence type="ECO:0000313" key="19">
    <source>
        <dbReference type="EMBL" id="GAA1665155.1"/>
    </source>
</evidence>
<dbReference type="InterPro" id="IPR000462">
    <property type="entry name" value="CDP-OH_P_trans"/>
</dbReference>
<keyword evidence="10 17" id="KW-0460">Magnesium</keyword>
<evidence type="ECO:0000256" key="2">
    <source>
        <dbReference type="ARBA" id="ARBA00004805"/>
    </source>
</evidence>
<name>A0ABN2G4E7_9ACTN</name>
<evidence type="ECO:0000256" key="10">
    <source>
        <dbReference type="ARBA" id="ARBA00022842"/>
    </source>
</evidence>
<accession>A0ABN2G4E7</accession>
<evidence type="ECO:0000256" key="13">
    <source>
        <dbReference type="ARBA" id="ARBA00023935"/>
    </source>
</evidence>
<dbReference type="HAMAP" id="MF_02241">
    <property type="entry name" value="PIP_synthase"/>
    <property type="match status" value="1"/>
</dbReference>
<comment type="catalytic activity">
    <reaction evidence="13 17">
        <text>1,2-di-(9Z-octadecenoyl)-sn-glycero-3-cytidine-5'-diphosphate + 1D-myo-inositol 3-phosphate = 1,2-di-(9Z-octadecenoyl)-sn-glycero-3-phospho-(1D-myo-inositol-3-phosphate) + CMP + H(+)</text>
        <dbReference type="Rhea" id="RHEA:61216"/>
        <dbReference type="ChEBI" id="CHEBI:15378"/>
        <dbReference type="ChEBI" id="CHEBI:58401"/>
        <dbReference type="ChEBI" id="CHEBI:60377"/>
        <dbReference type="ChEBI" id="CHEBI:85356"/>
        <dbReference type="ChEBI" id="CHEBI:144472"/>
    </reaction>
</comment>
<dbReference type="EC" id="2.7.8.-" evidence="17"/>
<comment type="caution">
    <text evidence="19">The sequence shown here is derived from an EMBL/GenBank/DDBJ whole genome shotgun (WGS) entry which is preliminary data.</text>
</comment>
<dbReference type="Proteomes" id="UP001500618">
    <property type="component" value="Unassembled WGS sequence"/>
</dbReference>
<feature type="binding site" evidence="17">
    <location>
        <position position="66"/>
    </location>
    <ligand>
        <name>Mg(2+)</name>
        <dbReference type="ChEBI" id="CHEBI:18420"/>
        <label>2</label>
    </ligand>
</feature>
<keyword evidence="20" id="KW-1185">Reference proteome</keyword>
<evidence type="ECO:0000256" key="15">
    <source>
        <dbReference type="ARBA" id="ARBA00033137"/>
    </source>
</evidence>
<comment type="subunit">
    <text evidence="5 17">Homodimer.</text>
</comment>
<feature type="transmembrane region" description="Helical" evidence="17">
    <location>
        <begin position="176"/>
        <end position="195"/>
    </location>
</feature>
<feature type="active site" description="Proton acceptor" evidence="17">
    <location>
        <position position="91"/>
    </location>
</feature>
<feature type="binding site" evidence="17">
    <location>
        <position position="74"/>
    </location>
    <ligand>
        <name>a CDP-1,2-diacyl-sn-glycerol</name>
        <dbReference type="ChEBI" id="CHEBI:58332"/>
    </ligand>
</feature>
<comment type="similarity">
    <text evidence="4 17 18">Belongs to the CDP-alcohol phosphatidyltransferase class-I family.</text>
</comment>
<dbReference type="Gene3D" id="1.20.120.1760">
    <property type="match status" value="1"/>
</dbReference>
<feature type="binding site" evidence="17">
    <location>
        <position position="87"/>
    </location>
    <ligand>
        <name>Mg(2+)</name>
        <dbReference type="ChEBI" id="CHEBI:18420"/>
        <label>2</label>
    </ligand>
</feature>
<keyword evidence="17" id="KW-1208">Phospholipid metabolism</keyword>
<dbReference type="NCBIfam" id="NF045883">
    <property type="entry name" value="PIPSynth"/>
    <property type="match status" value="1"/>
</dbReference>
<dbReference type="RefSeq" id="WP_163570279.1">
    <property type="nucleotide sequence ID" value="NZ_BAAANY010000005.1"/>
</dbReference>
<comment type="subcellular location">
    <subcellularLocation>
        <location evidence="1 17">Cell membrane</location>
        <topology evidence="1 17">Multi-pass membrane protein</topology>
    </subcellularLocation>
</comment>
<evidence type="ECO:0000256" key="18">
    <source>
        <dbReference type="RuleBase" id="RU003750"/>
    </source>
</evidence>
<evidence type="ECO:0000313" key="20">
    <source>
        <dbReference type="Proteomes" id="UP001500618"/>
    </source>
</evidence>
<keyword evidence="8 17" id="KW-0812">Transmembrane</keyword>
<evidence type="ECO:0000256" key="14">
    <source>
        <dbReference type="ARBA" id="ARBA00024082"/>
    </source>
</evidence>
<dbReference type="Pfam" id="PF01066">
    <property type="entry name" value="CDP-OH_P_transf"/>
    <property type="match status" value="1"/>
</dbReference>
<gene>
    <name evidence="19" type="ORF">GCM10009765_13400</name>
</gene>
<feature type="binding site" evidence="17">
    <location>
        <position position="69"/>
    </location>
    <ligand>
        <name>Mg(2+)</name>
        <dbReference type="ChEBI" id="CHEBI:18420"/>
        <label>1</label>
    </ligand>
</feature>
<organism evidence="19 20">
    <name type="scientific">Fodinicola feengrottensis</name>
    <dbReference type="NCBI Taxonomy" id="435914"/>
    <lineage>
        <taxon>Bacteria</taxon>
        <taxon>Bacillati</taxon>
        <taxon>Actinomycetota</taxon>
        <taxon>Actinomycetes</taxon>
        <taxon>Mycobacteriales</taxon>
        <taxon>Fodinicola</taxon>
    </lineage>
</organism>
<comment type="pathway">
    <text evidence="3">Lipid metabolism.</text>
</comment>
<feature type="binding site" evidence="17">
    <location>
        <position position="91"/>
    </location>
    <ligand>
        <name>Mg(2+)</name>
        <dbReference type="ChEBI" id="CHEBI:18420"/>
        <label>2</label>
    </ligand>
</feature>